<dbReference type="SUPFAM" id="SSF53850">
    <property type="entry name" value="Periplasmic binding protein-like II"/>
    <property type="match status" value="1"/>
</dbReference>
<comment type="similarity">
    <text evidence="1">Belongs to the LysR transcriptional regulatory family.</text>
</comment>
<evidence type="ECO:0000256" key="1">
    <source>
        <dbReference type="ARBA" id="ARBA00009437"/>
    </source>
</evidence>
<name>A0ABR6FXV8_9BURK</name>
<feature type="domain" description="HTH lysR-type" evidence="5">
    <location>
        <begin position="1"/>
        <end position="49"/>
    </location>
</feature>
<dbReference type="InterPro" id="IPR005119">
    <property type="entry name" value="LysR_subst-bd"/>
</dbReference>
<dbReference type="Pfam" id="PF03466">
    <property type="entry name" value="LysR_substrate"/>
    <property type="match status" value="1"/>
</dbReference>
<sequence length="284" mass="31693">MSVVQHQGFAKAQYELNMSTSAISTYMSQLETQLGVVLCHRGRGGFSLTPKGAEFHVEAQRLLGEVDGFERFAADLKGELRGSVKIGMLDGIVTDTNLPLDAAIAAFATTRPAVHLHLLLGGSNELQVHVLNNRLDAAISTVQPKMPGLKYHPLYRERHNLYCADVHPLFAVRRVSERDLENHRFVGRASWNQAIHSRHGMRETQATANSVEGQLIFILSGAYIGFLPVHFVERWVDEGRLRAIAPGTMRFDLSFAFIERQGRADEPLTKEFHDLLRARIGARS</sequence>
<dbReference type="Gene3D" id="3.40.190.290">
    <property type="match status" value="1"/>
</dbReference>
<dbReference type="InterPro" id="IPR000847">
    <property type="entry name" value="LysR_HTH_N"/>
</dbReference>
<evidence type="ECO:0000259" key="5">
    <source>
        <dbReference type="PROSITE" id="PS50931"/>
    </source>
</evidence>
<dbReference type="PANTHER" id="PTHR30126">
    <property type="entry name" value="HTH-TYPE TRANSCRIPTIONAL REGULATOR"/>
    <property type="match status" value="1"/>
</dbReference>
<proteinExistence type="inferred from homology"/>
<dbReference type="Gene3D" id="1.10.10.10">
    <property type="entry name" value="Winged helix-like DNA-binding domain superfamily/Winged helix DNA-binding domain"/>
    <property type="match status" value="1"/>
</dbReference>
<keyword evidence="7" id="KW-1185">Reference proteome</keyword>
<reference evidence="6 7" key="1">
    <citation type="submission" date="2020-08" db="EMBL/GenBank/DDBJ databases">
        <title>Genomic Encyclopedia of Type Strains, Phase IV (KMG-V): Genome sequencing to study the core and pangenomes of soil and plant-associated prokaryotes.</title>
        <authorList>
            <person name="Whitman W."/>
        </authorList>
    </citation>
    <scope>NUCLEOTIDE SEQUENCE [LARGE SCALE GENOMIC DNA]</scope>
    <source>
        <strain evidence="6 7">SRMrh-85</strain>
    </source>
</reference>
<keyword evidence="3 6" id="KW-0238">DNA-binding</keyword>
<accession>A0ABR6FXV8</accession>
<evidence type="ECO:0000313" key="6">
    <source>
        <dbReference type="EMBL" id="MBB2931952.1"/>
    </source>
</evidence>
<dbReference type="EMBL" id="JACHVZ010000023">
    <property type="protein sequence ID" value="MBB2931952.1"/>
    <property type="molecule type" value="Genomic_DNA"/>
</dbReference>
<comment type="caution">
    <text evidence="6">The sequence shown here is derived from an EMBL/GenBank/DDBJ whole genome shotgun (WGS) entry which is preliminary data.</text>
</comment>
<keyword evidence="4" id="KW-0804">Transcription</keyword>
<dbReference type="Pfam" id="PF00126">
    <property type="entry name" value="HTH_1"/>
    <property type="match status" value="1"/>
</dbReference>
<gene>
    <name evidence="6" type="ORF">FHX59_006426</name>
</gene>
<evidence type="ECO:0000256" key="2">
    <source>
        <dbReference type="ARBA" id="ARBA00023015"/>
    </source>
</evidence>
<organism evidence="6 7">
    <name type="scientific">Paraburkholderia silvatlantica</name>
    <dbReference type="NCBI Taxonomy" id="321895"/>
    <lineage>
        <taxon>Bacteria</taxon>
        <taxon>Pseudomonadati</taxon>
        <taxon>Pseudomonadota</taxon>
        <taxon>Betaproteobacteria</taxon>
        <taxon>Burkholderiales</taxon>
        <taxon>Burkholderiaceae</taxon>
        <taxon>Paraburkholderia</taxon>
    </lineage>
</organism>
<dbReference type="InterPro" id="IPR036390">
    <property type="entry name" value="WH_DNA-bd_sf"/>
</dbReference>
<dbReference type="GO" id="GO:0003677">
    <property type="term" value="F:DNA binding"/>
    <property type="evidence" value="ECO:0007669"/>
    <property type="project" value="UniProtKB-KW"/>
</dbReference>
<dbReference type="InterPro" id="IPR036388">
    <property type="entry name" value="WH-like_DNA-bd_sf"/>
</dbReference>
<dbReference type="PROSITE" id="PS50931">
    <property type="entry name" value="HTH_LYSR"/>
    <property type="match status" value="1"/>
</dbReference>
<dbReference type="SUPFAM" id="SSF46785">
    <property type="entry name" value="Winged helix' DNA-binding domain"/>
    <property type="match status" value="1"/>
</dbReference>
<evidence type="ECO:0000313" key="7">
    <source>
        <dbReference type="Proteomes" id="UP000533533"/>
    </source>
</evidence>
<dbReference type="Proteomes" id="UP000533533">
    <property type="component" value="Unassembled WGS sequence"/>
</dbReference>
<evidence type="ECO:0000256" key="4">
    <source>
        <dbReference type="ARBA" id="ARBA00023163"/>
    </source>
</evidence>
<evidence type="ECO:0000256" key="3">
    <source>
        <dbReference type="ARBA" id="ARBA00023125"/>
    </source>
</evidence>
<protein>
    <submittedName>
        <fullName evidence="6">DNA-binding transcriptional LysR family regulator</fullName>
    </submittedName>
</protein>
<keyword evidence="2" id="KW-0805">Transcription regulation</keyword>
<dbReference type="CDD" id="cd05466">
    <property type="entry name" value="PBP2_LTTR_substrate"/>
    <property type="match status" value="1"/>
</dbReference>
<dbReference type="PANTHER" id="PTHR30126:SF98">
    <property type="entry name" value="HTH-TYPE TRANSCRIPTIONAL ACTIVATOR BAUR"/>
    <property type="match status" value="1"/>
</dbReference>